<evidence type="ECO:0000313" key="3">
    <source>
        <dbReference type="WBParaSite" id="HPBE_0001550201-mRNA-1"/>
    </source>
</evidence>
<sequence length="125" mass="13405">MTVLKYLLYMNEFQKLKNTISGVAKQTGCAAAGTAAGGLIMGPIGALFGGVMGAIYGYQNSGDYDNIVTCLSSMSDDEKRQVVARVQRLVGSVSIEELVRYLSTEAHREILIGVLSDFVSQKMSS</sequence>
<name>A0A183G2H5_HELPZ</name>
<keyword evidence="2" id="KW-1185">Reference proteome</keyword>
<evidence type="ECO:0000313" key="2">
    <source>
        <dbReference type="Proteomes" id="UP000050761"/>
    </source>
</evidence>
<dbReference type="Pfam" id="PF20721">
    <property type="entry name" value="C19orf12"/>
    <property type="match status" value="1"/>
</dbReference>
<reference evidence="1 2" key="1">
    <citation type="submission" date="2018-11" db="EMBL/GenBank/DDBJ databases">
        <authorList>
            <consortium name="Pathogen Informatics"/>
        </authorList>
    </citation>
    <scope>NUCLEOTIDE SEQUENCE [LARGE SCALE GENOMIC DNA]</scope>
</reference>
<reference evidence="3" key="2">
    <citation type="submission" date="2019-09" db="UniProtKB">
        <authorList>
            <consortium name="WormBaseParasite"/>
        </authorList>
    </citation>
    <scope>IDENTIFICATION</scope>
</reference>
<accession>A0A3P7ZMC0</accession>
<dbReference type="InterPro" id="IPR033369">
    <property type="entry name" value="C19orf12"/>
</dbReference>
<gene>
    <name evidence="1" type="ORF">HPBE_LOCUS15501</name>
</gene>
<proteinExistence type="predicted"/>
<dbReference type="EMBL" id="UZAH01028886">
    <property type="protein sequence ID" value="VDP02967.1"/>
    <property type="molecule type" value="Genomic_DNA"/>
</dbReference>
<dbReference type="WBParaSite" id="HPBE_0001550201-mRNA-1">
    <property type="protein sequence ID" value="HPBE_0001550201-mRNA-1"/>
    <property type="gene ID" value="HPBE_0001550201"/>
</dbReference>
<organism evidence="2 3">
    <name type="scientific">Heligmosomoides polygyrus</name>
    <name type="common">Parasitic roundworm</name>
    <dbReference type="NCBI Taxonomy" id="6339"/>
    <lineage>
        <taxon>Eukaryota</taxon>
        <taxon>Metazoa</taxon>
        <taxon>Ecdysozoa</taxon>
        <taxon>Nematoda</taxon>
        <taxon>Chromadorea</taxon>
        <taxon>Rhabditida</taxon>
        <taxon>Rhabditina</taxon>
        <taxon>Rhabditomorpha</taxon>
        <taxon>Strongyloidea</taxon>
        <taxon>Heligmosomidae</taxon>
        <taxon>Heligmosomoides</taxon>
    </lineage>
</organism>
<protein>
    <submittedName>
        <fullName evidence="3">Protein C19orf12 homolog</fullName>
    </submittedName>
</protein>
<dbReference type="Proteomes" id="UP000050761">
    <property type="component" value="Unassembled WGS sequence"/>
</dbReference>
<evidence type="ECO:0000313" key="1">
    <source>
        <dbReference type="EMBL" id="VDP02967.1"/>
    </source>
</evidence>
<dbReference type="OrthoDB" id="5805760at2759"/>
<dbReference type="AlphaFoldDB" id="A0A183G2H5"/>
<accession>A0A183G2H5</accession>